<dbReference type="Pfam" id="PF09912">
    <property type="entry name" value="DUF2141"/>
    <property type="match status" value="1"/>
</dbReference>
<name>A0A1I4ZNK2_9FLAO</name>
<evidence type="ECO:0000313" key="2">
    <source>
        <dbReference type="Proteomes" id="UP000198705"/>
    </source>
</evidence>
<proteinExistence type="predicted"/>
<dbReference type="RefSeq" id="WP_092206464.1">
    <property type="nucleotide sequence ID" value="NZ_FOVN01000001.1"/>
</dbReference>
<reference evidence="2" key="1">
    <citation type="submission" date="2016-10" db="EMBL/GenBank/DDBJ databases">
        <authorList>
            <person name="Varghese N."/>
            <person name="Submissions S."/>
        </authorList>
    </citation>
    <scope>NUCLEOTIDE SEQUENCE [LARGE SCALE GENOMIC DNA]</scope>
    <source>
        <strain evidence="2">DSM 23925</strain>
    </source>
</reference>
<keyword evidence="2" id="KW-1185">Reference proteome</keyword>
<dbReference type="OrthoDB" id="9788332at2"/>
<sequence length="138" mass="15796">MNTLIVYFSLILGLVTNNNPKLTINIQNIEKIQGNIIVGIYNAEEGFLKKDVEIKHYSIKVENSTERLIIDDLPSGDYAISMYHDENSDGICNLNFIGIPKEPYGFSNNFKPKFSAPKFEDCKFYFDKDHVLNIKLVN</sequence>
<dbReference type="Proteomes" id="UP000198705">
    <property type="component" value="Unassembled WGS sequence"/>
</dbReference>
<evidence type="ECO:0000313" key="1">
    <source>
        <dbReference type="EMBL" id="SFN51623.1"/>
    </source>
</evidence>
<dbReference type="InterPro" id="IPR018673">
    <property type="entry name" value="DUF2141"/>
</dbReference>
<dbReference type="EMBL" id="FOVN01000001">
    <property type="protein sequence ID" value="SFN51623.1"/>
    <property type="molecule type" value="Genomic_DNA"/>
</dbReference>
<protein>
    <submittedName>
        <fullName evidence="1">Uncharacterized conserved protein, DUF2141 family</fullName>
    </submittedName>
</protein>
<organism evidence="1 2">
    <name type="scientific">Bizionia echini</name>
    <dbReference type="NCBI Taxonomy" id="649333"/>
    <lineage>
        <taxon>Bacteria</taxon>
        <taxon>Pseudomonadati</taxon>
        <taxon>Bacteroidota</taxon>
        <taxon>Flavobacteriia</taxon>
        <taxon>Flavobacteriales</taxon>
        <taxon>Flavobacteriaceae</taxon>
        <taxon>Bizionia</taxon>
    </lineage>
</organism>
<accession>A0A1I4ZNK2</accession>
<gene>
    <name evidence="1" type="ORF">SAMN04487989_101948</name>
</gene>
<dbReference type="AlphaFoldDB" id="A0A1I4ZNK2"/>